<evidence type="ECO:0000313" key="1">
    <source>
        <dbReference type="EMBL" id="RLN07159.1"/>
    </source>
</evidence>
<dbReference type="AlphaFoldDB" id="A0A3L6RN64"/>
<proteinExistence type="predicted"/>
<organism evidence="1 2">
    <name type="scientific">Panicum miliaceum</name>
    <name type="common">Proso millet</name>
    <name type="synonym">Broomcorn millet</name>
    <dbReference type="NCBI Taxonomy" id="4540"/>
    <lineage>
        <taxon>Eukaryota</taxon>
        <taxon>Viridiplantae</taxon>
        <taxon>Streptophyta</taxon>
        <taxon>Embryophyta</taxon>
        <taxon>Tracheophyta</taxon>
        <taxon>Spermatophyta</taxon>
        <taxon>Magnoliopsida</taxon>
        <taxon>Liliopsida</taxon>
        <taxon>Poales</taxon>
        <taxon>Poaceae</taxon>
        <taxon>PACMAD clade</taxon>
        <taxon>Panicoideae</taxon>
        <taxon>Panicodae</taxon>
        <taxon>Paniceae</taxon>
        <taxon>Panicinae</taxon>
        <taxon>Panicum</taxon>
        <taxon>Panicum sect. Panicum</taxon>
    </lineage>
</organism>
<comment type="caution">
    <text evidence="1">The sequence shown here is derived from an EMBL/GenBank/DDBJ whole genome shotgun (WGS) entry which is preliminary data.</text>
</comment>
<evidence type="ECO:0000313" key="2">
    <source>
        <dbReference type="Proteomes" id="UP000275267"/>
    </source>
</evidence>
<dbReference type="OrthoDB" id="695363at2759"/>
<protein>
    <submittedName>
        <fullName evidence="1">Uncharacterized protein</fullName>
    </submittedName>
</protein>
<reference evidence="2" key="1">
    <citation type="journal article" date="2019" name="Nat. Commun.">
        <title>The genome of broomcorn millet.</title>
        <authorList>
            <person name="Zou C."/>
            <person name="Miki D."/>
            <person name="Li D."/>
            <person name="Tang Q."/>
            <person name="Xiao L."/>
            <person name="Rajput S."/>
            <person name="Deng P."/>
            <person name="Jia W."/>
            <person name="Huang R."/>
            <person name="Zhang M."/>
            <person name="Sun Y."/>
            <person name="Hu J."/>
            <person name="Fu X."/>
            <person name="Schnable P.S."/>
            <person name="Li F."/>
            <person name="Zhang H."/>
            <person name="Feng B."/>
            <person name="Zhu X."/>
            <person name="Liu R."/>
            <person name="Schnable J.C."/>
            <person name="Zhu J.-K."/>
            <person name="Zhang H."/>
        </authorList>
    </citation>
    <scope>NUCLEOTIDE SEQUENCE [LARGE SCALE GENOMIC DNA]</scope>
</reference>
<gene>
    <name evidence="1" type="ORF">C2845_PM11G14700</name>
</gene>
<dbReference type="EMBL" id="PQIB02000007">
    <property type="protein sequence ID" value="RLN07159.1"/>
    <property type="molecule type" value="Genomic_DNA"/>
</dbReference>
<accession>A0A3L6RN64</accession>
<keyword evidence="2" id="KW-1185">Reference proteome</keyword>
<sequence length="145" mass="15942">MRAPSSTPCKPLLGKDRYSNEEALKSSSVSGPLRLLCPAMSTLSAGHLPRPAGMLPLNLLWVRSSTANDDELMQNDDGIKPWKLLLLALSTTRFLVFSHAAECNSPVNRAPLRWLKLTLSTAMLLEASSSDGRLPEKELCDRLRL</sequence>
<name>A0A3L6RN64_PANMI</name>
<dbReference type="Proteomes" id="UP000275267">
    <property type="component" value="Unassembled WGS sequence"/>
</dbReference>